<gene>
    <name evidence="2" type="ORF">EHT87_25095</name>
</gene>
<evidence type="ECO:0000313" key="2">
    <source>
        <dbReference type="EMBL" id="RRB11746.1"/>
    </source>
</evidence>
<dbReference type="EMBL" id="RQJP01000005">
    <property type="protein sequence ID" value="RRB11746.1"/>
    <property type="molecule type" value="Genomic_DNA"/>
</dbReference>
<proteinExistence type="predicted"/>
<accession>A0A3P1CF76</accession>
<feature type="signal peptide" evidence="1">
    <location>
        <begin position="1"/>
        <end position="21"/>
    </location>
</feature>
<dbReference type="Proteomes" id="UP000274271">
    <property type="component" value="Unassembled WGS sequence"/>
</dbReference>
<keyword evidence="3" id="KW-1185">Reference proteome</keyword>
<reference evidence="2 3" key="1">
    <citation type="submission" date="2018-11" db="EMBL/GenBank/DDBJ databases">
        <authorList>
            <person name="Zhou Z."/>
            <person name="Wang G."/>
        </authorList>
    </citation>
    <scope>NUCLEOTIDE SEQUENCE [LARGE SCALE GENOMIC DNA]</scope>
    <source>
        <strain evidence="2 3">KCTC42998</strain>
    </source>
</reference>
<feature type="chain" id="PRO_5018320272" evidence="1">
    <location>
        <begin position="22"/>
        <end position="532"/>
    </location>
</feature>
<protein>
    <submittedName>
        <fullName evidence="2">Uncharacterized protein</fullName>
    </submittedName>
</protein>
<dbReference type="RefSeq" id="WP_185716345.1">
    <property type="nucleotide sequence ID" value="NZ_RQJP01000005.1"/>
</dbReference>
<comment type="caution">
    <text evidence="2">The sequence shown here is derived from an EMBL/GenBank/DDBJ whole genome shotgun (WGS) entry which is preliminary data.</text>
</comment>
<keyword evidence="1" id="KW-0732">Signal</keyword>
<dbReference type="AlphaFoldDB" id="A0A3P1CF76"/>
<sequence length="532" mass="58194">MNKTLFAFSLAIVLISSNACQNPVDDVLIGFKDPIEKGIVEIRFKSLKGAIPKTIELVVTGPDADEVVTTLNTTSYKVNEDGVLLLAASPEATYSKSDPLTFSVAAQSAGYLDIIQGIQLADTGRYTVSPAWIKMSDPPAHLSATQVTEIQTPLAAGLTVSTPVINQKKDNITVLLEPGSEFKGADGAELNGPITVALWHVENRGNSPAQYLPDGPVLSAVTGSGGESLGSLQLSQIAGAFSLELHTKQFEVVQQISKPVSCVMSLNPEVSNPALGRPIQPGDAIPLYRYDRTHWQQEKPTLVTRNSSTGQLECKVTLSQTGIWVAGWTQAVCEEGPVFAVSSNLNRVDIKYLCKVVDATTRQELRSFYTFLNNGDRITLTHLLQNQEIRFQVYNYNDAYSSGNPGQPLLETAPLQTCNRTPQTLDLQKLPTPPPIDVSFDFACPPPTTLNESLLPARIRLQYSESGKRNWRDLVTLERKSVKAISYKLQVKKPYDIRVSTDGGATWPLERSRFVPDNNTLKFDLASPEFCK</sequence>
<name>A0A3P1CF76_9BACT</name>
<organism evidence="2 3">
    <name type="scientific">Larkinella knui</name>
    <dbReference type="NCBI Taxonomy" id="2025310"/>
    <lineage>
        <taxon>Bacteria</taxon>
        <taxon>Pseudomonadati</taxon>
        <taxon>Bacteroidota</taxon>
        <taxon>Cytophagia</taxon>
        <taxon>Cytophagales</taxon>
        <taxon>Spirosomataceae</taxon>
        <taxon>Larkinella</taxon>
    </lineage>
</organism>
<evidence type="ECO:0000313" key="3">
    <source>
        <dbReference type="Proteomes" id="UP000274271"/>
    </source>
</evidence>
<evidence type="ECO:0000256" key="1">
    <source>
        <dbReference type="SAM" id="SignalP"/>
    </source>
</evidence>